<evidence type="ECO:0000256" key="14">
    <source>
        <dbReference type="ARBA" id="ARBA00023211"/>
    </source>
</evidence>
<feature type="transmembrane region" description="Helical" evidence="18">
    <location>
        <begin position="94"/>
        <end position="116"/>
    </location>
</feature>
<keyword evidence="12 18" id="KW-1133">Transmembrane helix</keyword>
<feature type="transmembrane region" description="Helical" evidence="18">
    <location>
        <begin position="303"/>
        <end position="323"/>
    </location>
</feature>
<keyword evidence="8 22" id="KW-0808">Transferase</keyword>
<dbReference type="Pfam" id="PF02516">
    <property type="entry name" value="STT3"/>
    <property type="match status" value="1"/>
</dbReference>
<evidence type="ECO:0000256" key="2">
    <source>
        <dbReference type="ARBA" id="ARBA00001946"/>
    </source>
</evidence>
<dbReference type="Pfam" id="PF18079">
    <property type="entry name" value="AglB_L1"/>
    <property type="match status" value="1"/>
</dbReference>
<feature type="transmembrane region" description="Helical" evidence="18">
    <location>
        <begin position="448"/>
        <end position="467"/>
    </location>
</feature>
<feature type="transmembrane region" description="Helical" evidence="18">
    <location>
        <begin position="271"/>
        <end position="291"/>
    </location>
</feature>
<evidence type="ECO:0000256" key="10">
    <source>
        <dbReference type="ARBA" id="ARBA00022723"/>
    </source>
</evidence>
<comment type="pathway">
    <text evidence="4">Protein modification; protein glycosylation.</text>
</comment>
<evidence type="ECO:0000256" key="13">
    <source>
        <dbReference type="ARBA" id="ARBA00023136"/>
    </source>
</evidence>
<dbReference type="UniPathway" id="UPA00378"/>
<dbReference type="InterPro" id="IPR054479">
    <property type="entry name" value="AglB-like_core"/>
</dbReference>
<name>A0A8J8TSX7_9EURY</name>
<dbReference type="GO" id="GO:0005886">
    <property type="term" value="C:plasma membrane"/>
    <property type="evidence" value="ECO:0007669"/>
    <property type="project" value="UniProtKB-SubCell"/>
</dbReference>
<comment type="cofactor">
    <cofactor evidence="2">
        <name>Mg(2+)</name>
        <dbReference type="ChEBI" id="CHEBI:18420"/>
    </cofactor>
</comment>
<dbReference type="InterPro" id="IPR048307">
    <property type="entry name" value="STT3_N"/>
</dbReference>
<accession>A0A8J8TSX7</accession>
<feature type="region of interest" description="Disordered" evidence="17">
    <location>
        <begin position="899"/>
        <end position="996"/>
    </location>
</feature>
<sequence length="996" mass="109263">MSTDTEHAEEGTDMSSSVLETWEDWYHIPVIGAVMLFMFWVRAQSYGAFVTEDGTAALAGVDSWYHWRTIQWTAENYPYTMPYEIWTGFPTGNYVGQFGTLFDQIIVTVAMVVGLGDPSTSTLYLVSLLAVPAMAALVAIPVFFMGRRLGGTIGGLVAVVLLALAPGQFLARSTAGQLQHHVAEVLFMAIAVLAMMVAIRTAEREKPIYELVVDKDWQTLREPALYSALAGFALALYVWVWPPAVVLIGIFGVFFITALCIDYLRGVSPDHLAFVGATSFGITALVTILLIEEPGFSVTSFGYMQPALAILGVGGFVSMAWLAREWDNRGIDRRYYPVAVVGMIVVALGVLAVVLPDLFGRLMSEATGRIMPLDPADHRTTIQEAQQPANFTAHVFSEFGTAFYTMLAGLVFLAVRPFFGREYRAEYTLILVWSLFLISMAATQIRFAYYLVLAVAVVNAVFVADVVRLFDLDLQRSAQSLREIETYQIIVVLVVVLLLFAPLLPVVNADGNAIDRGEAASPHPDAMVWEESTHWLESNTPDPGAYGGADNASELEYYGTYDYPEGGDYDYPEGAYGVISWWDYGHLITTQGERIPHSNPFQQNARTSSAFFTAESEQQSELILEAIAADEDPLDDDNDVRSSEELEAMADEDAHEQMRYVMIDDQMAGGKFSAITAWSGPDYGHYVTPEDYQANEQIDRDEVDERFGDVPYDNTTLSQLYFDDANGMEHYRLVHENDDRSTPFISYALVDPETDQVLHGENGEPQVAINQMVDQRTQMQIAQLEQNPNVDVEVFDERQGPAVKTYERVEGATITGTVDEAAGDDATVVVDVELDPGTERGAFVYTQEAEVDEDGSFELTVPYATDDELGVEDGYTNSSVEAVSDYTVTVVGDETAFETETEVSETAVVEGDAVEIGDFEETDDEEPVDEDAADEDENGADEDADADDGADEDADDGEDADGTDEDDGEGTDETTDDENAGDDTTDSIAPVAQTVG</sequence>
<dbReference type="Proteomes" id="UP000766904">
    <property type="component" value="Unassembled WGS sequence"/>
</dbReference>
<feature type="domain" description="Archaeal glycosylation protein B peripheral" evidence="20">
    <location>
        <begin position="811"/>
        <end position="913"/>
    </location>
</feature>
<keyword evidence="7" id="KW-0328">Glycosyltransferase</keyword>
<dbReference type="GO" id="GO:0046872">
    <property type="term" value="F:metal ion binding"/>
    <property type="evidence" value="ECO:0007669"/>
    <property type="project" value="UniProtKB-KW"/>
</dbReference>
<evidence type="ECO:0000256" key="16">
    <source>
        <dbReference type="ARBA" id="ARBA00034066"/>
    </source>
</evidence>
<evidence type="ECO:0000256" key="7">
    <source>
        <dbReference type="ARBA" id="ARBA00022676"/>
    </source>
</evidence>
<feature type="transmembrane region" description="Helical" evidence="18">
    <location>
        <begin position="487"/>
        <end position="507"/>
    </location>
</feature>
<evidence type="ECO:0000256" key="18">
    <source>
        <dbReference type="SAM" id="Phobius"/>
    </source>
</evidence>
<evidence type="ECO:0000256" key="1">
    <source>
        <dbReference type="ARBA" id="ARBA00001936"/>
    </source>
</evidence>
<evidence type="ECO:0000313" key="23">
    <source>
        <dbReference type="Proteomes" id="UP000766904"/>
    </source>
</evidence>
<dbReference type="Gene3D" id="3.40.50.12610">
    <property type="match status" value="1"/>
</dbReference>
<evidence type="ECO:0000256" key="5">
    <source>
        <dbReference type="ARBA" id="ARBA00010810"/>
    </source>
</evidence>
<dbReference type="GO" id="GO:0004576">
    <property type="term" value="F:oligosaccharyl transferase activity"/>
    <property type="evidence" value="ECO:0007669"/>
    <property type="project" value="InterPro"/>
</dbReference>
<feature type="transmembrane region" description="Helical" evidence="18">
    <location>
        <begin position="223"/>
        <end position="240"/>
    </location>
</feature>
<dbReference type="EC" id="2.4.99.21" evidence="6"/>
<evidence type="ECO:0000256" key="3">
    <source>
        <dbReference type="ARBA" id="ARBA00004651"/>
    </source>
</evidence>
<organism evidence="22 23">
    <name type="scientific">Natronococcus pandeyae</name>
    <dbReference type="NCBI Taxonomy" id="2055836"/>
    <lineage>
        <taxon>Archaea</taxon>
        <taxon>Methanobacteriati</taxon>
        <taxon>Methanobacteriota</taxon>
        <taxon>Stenosarchaea group</taxon>
        <taxon>Halobacteria</taxon>
        <taxon>Halobacteriales</taxon>
        <taxon>Natrialbaceae</taxon>
        <taxon>Natronococcus</taxon>
    </lineage>
</organism>
<dbReference type="OrthoDB" id="82393at2157"/>
<comment type="catalytic activity">
    <reaction evidence="16">
        <text>an archaeal dolichyl phosphooligosaccharide + [protein]-L-asparagine = an archaeal dolichyl phosphate + a glycoprotein with the oligosaccharide chain attached by N-beta-D-glycosyl linkage to a protein L-asparagine.</text>
        <dbReference type="EC" id="2.4.99.21"/>
    </reaction>
</comment>
<keyword evidence="11" id="KW-0460">Magnesium</keyword>
<comment type="caution">
    <text evidence="22">The sequence shown here is derived from an EMBL/GenBank/DDBJ whole genome shotgun (WGS) entry which is preliminary data.</text>
</comment>
<evidence type="ECO:0000256" key="11">
    <source>
        <dbReference type="ARBA" id="ARBA00022842"/>
    </source>
</evidence>
<dbReference type="Pfam" id="PF22627">
    <property type="entry name" value="AglB_core-like"/>
    <property type="match status" value="1"/>
</dbReference>
<dbReference type="Gene3D" id="2.60.40.3390">
    <property type="match status" value="1"/>
</dbReference>
<feature type="transmembrane region" description="Helical" evidence="18">
    <location>
        <begin position="401"/>
        <end position="419"/>
    </location>
</feature>
<feature type="compositionally biased region" description="Acidic residues" evidence="17">
    <location>
        <begin position="912"/>
        <end position="985"/>
    </location>
</feature>
<dbReference type="AlphaFoldDB" id="A0A8J8TSX7"/>
<dbReference type="EMBL" id="PHNJ01000003">
    <property type="protein sequence ID" value="TYL39052.1"/>
    <property type="molecule type" value="Genomic_DNA"/>
</dbReference>
<dbReference type="PANTHER" id="PTHR13872">
    <property type="entry name" value="DOLICHYL-DIPHOSPHOOLIGOSACCHARIDE--PROTEIN GLYCOSYLTRANSFERASE SUBUNIT"/>
    <property type="match status" value="1"/>
</dbReference>
<dbReference type="PANTHER" id="PTHR13872:SF1">
    <property type="entry name" value="DOLICHYL-DIPHOSPHOOLIGOSACCHARIDE--PROTEIN GLYCOSYLTRANSFERASE SUBUNIT STT3B"/>
    <property type="match status" value="1"/>
</dbReference>
<gene>
    <name evidence="22" type="ORF">CV102_07085</name>
</gene>
<evidence type="ECO:0000259" key="19">
    <source>
        <dbReference type="Pfam" id="PF02516"/>
    </source>
</evidence>
<evidence type="ECO:0000256" key="15">
    <source>
        <dbReference type="ARBA" id="ARBA00030679"/>
    </source>
</evidence>
<evidence type="ECO:0000256" key="8">
    <source>
        <dbReference type="ARBA" id="ARBA00022679"/>
    </source>
</evidence>
<proteinExistence type="inferred from homology"/>
<evidence type="ECO:0000256" key="12">
    <source>
        <dbReference type="ARBA" id="ARBA00022989"/>
    </source>
</evidence>
<keyword evidence="10" id="KW-0479">Metal-binding</keyword>
<protein>
    <recommendedName>
        <fullName evidence="6">dolichyl-phosphooligosaccharide-protein glycotransferase</fullName>
        <ecNumber evidence="6">2.4.99.21</ecNumber>
    </recommendedName>
    <alternativeName>
        <fullName evidence="15">Oligosaccharyl transferase</fullName>
    </alternativeName>
</protein>
<feature type="transmembrane region" description="Helical" evidence="18">
    <location>
        <begin position="426"/>
        <end position="442"/>
    </location>
</feature>
<feature type="transmembrane region" description="Helical" evidence="18">
    <location>
        <begin position="122"/>
        <end position="144"/>
    </location>
</feature>
<dbReference type="InterPro" id="IPR003674">
    <property type="entry name" value="Oligo_trans_STT3"/>
</dbReference>
<feature type="transmembrane region" description="Helical" evidence="18">
    <location>
        <begin position="335"/>
        <end position="355"/>
    </location>
</feature>
<keyword evidence="23" id="KW-1185">Reference proteome</keyword>
<dbReference type="NCBIfam" id="TIGR04154">
    <property type="entry name" value="archaeo_STT3"/>
    <property type="match status" value="1"/>
</dbReference>
<evidence type="ECO:0000256" key="6">
    <source>
        <dbReference type="ARBA" id="ARBA00012602"/>
    </source>
</evidence>
<feature type="domain" description="AglB-like core" evidence="21">
    <location>
        <begin position="527"/>
        <end position="628"/>
    </location>
</feature>
<evidence type="ECO:0000259" key="20">
    <source>
        <dbReference type="Pfam" id="PF18079"/>
    </source>
</evidence>
<comment type="cofactor">
    <cofactor evidence="1">
        <name>Mn(2+)</name>
        <dbReference type="ChEBI" id="CHEBI:29035"/>
    </cofactor>
</comment>
<evidence type="ECO:0000313" key="22">
    <source>
        <dbReference type="EMBL" id="TYL39052.1"/>
    </source>
</evidence>
<dbReference type="RefSeq" id="WP_148857189.1">
    <property type="nucleotide sequence ID" value="NZ_PHNJ01000003.1"/>
</dbReference>
<evidence type="ECO:0000256" key="4">
    <source>
        <dbReference type="ARBA" id="ARBA00004922"/>
    </source>
</evidence>
<feature type="transmembrane region" description="Helical" evidence="18">
    <location>
        <begin position="246"/>
        <end position="264"/>
    </location>
</feature>
<feature type="transmembrane region" description="Helical" evidence="18">
    <location>
        <begin position="25"/>
        <end position="41"/>
    </location>
</feature>
<feature type="transmembrane region" description="Helical" evidence="18">
    <location>
        <begin position="151"/>
        <end position="170"/>
    </location>
</feature>
<dbReference type="InterPro" id="IPR041154">
    <property type="entry name" value="AglB_P1"/>
</dbReference>
<keyword evidence="9 18" id="KW-0812">Transmembrane</keyword>
<feature type="transmembrane region" description="Helical" evidence="18">
    <location>
        <begin position="182"/>
        <end position="202"/>
    </location>
</feature>
<feature type="domain" description="Oligosaccharyl transferase STT3 N-terminal" evidence="19">
    <location>
        <begin position="33"/>
        <end position="478"/>
    </location>
</feature>
<keyword evidence="13 18" id="KW-0472">Membrane</keyword>
<reference evidence="22" key="1">
    <citation type="submission" date="2017-11" db="EMBL/GenBank/DDBJ databases">
        <authorList>
            <person name="Kajale S.C."/>
            <person name="Sharma A."/>
        </authorList>
    </citation>
    <scope>NUCLEOTIDE SEQUENCE</scope>
    <source>
        <strain evidence="22">LS1_42</strain>
    </source>
</reference>
<comment type="similarity">
    <text evidence="5">Belongs to the STT3 family.</text>
</comment>
<dbReference type="InterPro" id="IPR026410">
    <property type="entry name" value="OlisacTrfase_arch"/>
</dbReference>
<evidence type="ECO:0000256" key="9">
    <source>
        <dbReference type="ARBA" id="ARBA00022692"/>
    </source>
</evidence>
<keyword evidence="14" id="KW-0464">Manganese</keyword>
<comment type="subcellular location">
    <subcellularLocation>
        <location evidence="3">Cell membrane</location>
        <topology evidence="3">Multi-pass membrane protein</topology>
    </subcellularLocation>
</comment>
<evidence type="ECO:0000259" key="21">
    <source>
        <dbReference type="Pfam" id="PF22627"/>
    </source>
</evidence>
<evidence type="ECO:0000256" key="17">
    <source>
        <dbReference type="SAM" id="MobiDB-lite"/>
    </source>
</evidence>